<dbReference type="AlphaFoldDB" id="A0A0C9XCJ1"/>
<reference evidence="3" key="2">
    <citation type="submission" date="2015-01" db="EMBL/GenBank/DDBJ databases">
        <title>Evolutionary Origins and Diversification of the Mycorrhizal Mutualists.</title>
        <authorList>
            <consortium name="DOE Joint Genome Institute"/>
            <consortium name="Mycorrhizal Genomics Consortium"/>
            <person name="Kohler A."/>
            <person name="Kuo A."/>
            <person name="Nagy L.G."/>
            <person name="Floudas D."/>
            <person name="Copeland A."/>
            <person name="Barry K.W."/>
            <person name="Cichocki N."/>
            <person name="Veneault-Fourrey C."/>
            <person name="LaButti K."/>
            <person name="Lindquist E.A."/>
            <person name="Lipzen A."/>
            <person name="Lundell T."/>
            <person name="Morin E."/>
            <person name="Murat C."/>
            <person name="Riley R."/>
            <person name="Ohm R."/>
            <person name="Sun H."/>
            <person name="Tunlid A."/>
            <person name="Henrissat B."/>
            <person name="Grigoriev I.V."/>
            <person name="Hibbett D.S."/>
            <person name="Martin F."/>
        </authorList>
    </citation>
    <scope>NUCLEOTIDE SEQUENCE [LARGE SCALE GENOMIC DNA]</scope>
    <source>
        <strain evidence="3">LaAM-08-1</strain>
    </source>
</reference>
<dbReference type="EMBL" id="KN838591">
    <property type="protein sequence ID" value="KIK02576.1"/>
    <property type="molecule type" value="Genomic_DNA"/>
</dbReference>
<dbReference type="STRING" id="1095629.A0A0C9XCJ1"/>
<dbReference type="PROSITE" id="PS50181">
    <property type="entry name" value="FBOX"/>
    <property type="match status" value="1"/>
</dbReference>
<feature type="domain" description="F-box" evidence="1">
    <location>
        <begin position="78"/>
        <end position="127"/>
    </location>
</feature>
<accession>A0A0C9XCJ1</accession>
<dbReference type="Pfam" id="PF12937">
    <property type="entry name" value="F-box-like"/>
    <property type="match status" value="1"/>
</dbReference>
<organism evidence="2 3">
    <name type="scientific">Laccaria amethystina LaAM-08-1</name>
    <dbReference type="NCBI Taxonomy" id="1095629"/>
    <lineage>
        <taxon>Eukaryota</taxon>
        <taxon>Fungi</taxon>
        <taxon>Dikarya</taxon>
        <taxon>Basidiomycota</taxon>
        <taxon>Agaricomycotina</taxon>
        <taxon>Agaricomycetes</taxon>
        <taxon>Agaricomycetidae</taxon>
        <taxon>Agaricales</taxon>
        <taxon>Agaricineae</taxon>
        <taxon>Hydnangiaceae</taxon>
        <taxon>Laccaria</taxon>
    </lineage>
</organism>
<reference evidence="2 3" key="1">
    <citation type="submission" date="2014-04" db="EMBL/GenBank/DDBJ databases">
        <authorList>
            <consortium name="DOE Joint Genome Institute"/>
            <person name="Kuo A."/>
            <person name="Kohler A."/>
            <person name="Nagy L.G."/>
            <person name="Floudas D."/>
            <person name="Copeland A."/>
            <person name="Barry K.W."/>
            <person name="Cichocki N."/>
            <person name="Veneault-Fourrey C."/>
            <person name="LaButti K."/>
            <person name="Lindquist E.A."/>
            <person name="Lipzen A."/>
            <person name="Lundell T."/>
            <person name="Morin E."/>
            <person name="Murat C."/>
            <person name="Sun H."/>
            <person name="Tunlid A."/>
            <person name="Henrissat B."/>
            <person name="Grigoriev I.V."/>
            <person name="Hibbett D.S."/>
            <person name="Martin F."/>
            <person name="Nordberg H.P."/>
            <person name="Cantor M.N."/>
            <person name="Hua S.X."/>
        </authorList>
    </citation>
    <scope>NUCLEOTIDE SEQUENCE [LARGE SCALE GENOMIC DNA]</scope>
    <source>
        <strain evidence="2 3">LaAM-08-1</strain>
    </source>
</reference>
<gene>
    <name evidence="2" type="ORF">K443DRAFT_677519</name>
</gene>
<proteinExistence type="predicted"/>
<dbReference type="OrthoDB" id="2322499at2759"/>
<dbReference type="HOGENOM" id="CLU_010790_5_1_1"/>
<dbReference type="SUPFAM" id="SSF81383">
    <property type="entry name" value="F-box domain"/>
    <property type="match status" value="1"/>
</dbReference>
<dbReference type="InterPro" id="IPR001810">
    <property type="entry name" value="F-box_dom"/>
</dbReference>
<dbReference type="Proteomes" id="UP000054477">
    <property type="component" value="Unassembled WGS sequence"/>
</dbReference>
<keyword evidence="3" id="KW-1185">Reference proteome</keyword>
<protein>
    <recommendedName>
        <fullName evidence="1">F-box domain-containing protein</fullName>
    </recommendedName>
</protein>
<name>A0A0C9XCJ1_9AGAR</name>
<sequence>MMEYEGIVDEFTVILPNAGILPFNDLESASELDEVYQRVLPFDTELGPIFQNGNWFAAAIKRRRRAEIKASRKLSLDISCALDLPIELLLEIFEFLHPIDLYSVIRSTKRLRSILLDRRASSVWKEAFKSCSDVLPPCPLDISEPLWASMLFGPATCDYCGRKGAMIDFHFRRRFCQFCMDGMYIEKSSVDPNRLGIEEDLDTFLICIPPSYRPDPRFYPNIWDYDDEPRYLTWHISRMTASFLVYNSRISSGIPGASLEFEDFKSLEMSNAIRGLETSKRANELMVQMGNQVTEEHEDNMMQLIKRHASVLLRRGHDQVDLDIALGLLIDQYLYRERFKFNYRSYKQLALELLRTSEAHKIDRLEKQRRFLIFQRQNLVSDQYRTHQKTLPPTSWPNLPNVELVYEREPFATFISSESNEVGELPEELVQSHLVPFLDSWMQAHESNVYPRLESPYENLDLAVNVFVCASCEDDGTRRTASILIGLKNLRSHFKCIDPLLEFRFSYTGRASALALVDLLGMDPKTATVNDLDARDARFFCEGCDISWNRGVLGRQALTWRECIPHVIEMENTNSHRSVTSWALLTAEATESIKRREQPFPNPEYDVWCCNHCPEHYDDATTKAKALRHAKDEHSIDRPRFDVDVIYDRRKLISLNPRKPICVGLEPPEIYQCGKCPDTINRLWQIDRLKRHLPDKHQITNPGLGDWRVVKIIERSVESRSDAIAYPQNVEAEKVGLN</sequence>
<evidence type="ECO:0000313" key="2">
    <source>
        <dbReference type="EMBL" id="KIK02576.1"/>
    </source>
</evidence>
<evidence type="ECO:0000259" key="1">
    <source>
        <dbReference type="PROSITE" id="PS50181"/>
    </source>
</evidence>
<dbReference type="InterPro" id="IPR036047">
    <property type="entry name" value="F-box-like_dom_sf"/>
</dbReference>
<evidence type="ECO:0000313" key="3">
    <source>
        <dbReference type="Proteomes" id="UP000054477"/>
    </source>
</evidence>